<evidence type="ECO:0000313" key="5">
    <source>
        <dbReference type="Proteomes" id="UP000016801"/>
    </source>
</evidence>
<accession>M1WAW1</accession>
<evidence type="ECO:0000256" key="1">
    <source>
        <dbReference type="ARBA" id="ARBA00011353"/>
    </source>
</evidence>
<dbReference type="Gene3D" id="2.40.50.40">
    <property type="match status" value="1"/>
</dbReference>
<dbReference type="Proteomes" id="UP000016801">
    <property type="component" value="Unassembled WGS sequence"/>
</dbReference>
<dbReference type="SUPFAM" id="SSF54160">
    <property type="entry name" value="Chromo domain-like"/>
    <property type="match status" value="1"/>
</dbReference>
<proteinExistence type="predicted"/>
<feature type="region of interest" description="Disordered" evidence="2">
    <location>
        <begin position="83"/>
        <end position="117"/>
    </location>
</feature>
<dbReference type="HOGENOM" id="CLU_2177091_0_0_1"/>
<dbReference type="InterPro" id="IPR000953">
    <property type="entry name" value="Chromo/chromo_shadow_dom"/>
</dbReference>
<dbReference type="GO" id="GO:0006338">
    <property type="term" value="P:chromatin remodeling"/>
    <property type="evidence" value="ECO:0007669"/>
    <property type="project" value="UniProtKB-ARBA"/>
</dbReference>
<dbReference type="EMBL" id="CAGA01000024">
    <property type="protein sequence ID" value="CCE30698.1"/>
    <property type="molecule type" value="Genomic_DNA"/>
</dbReference>
<reference evidence="4 5" key="1">
    <citation type="journal article" date="2013" name="PLoS Genet.">
        <title>Plant-symbiotic fungi as chemical engineers: Multi-genome analysis of the Clavicipitaceae reveals dynamics of alkaloid loci.</title>
        <authorList>
            <person name="Schardl C.L."/>
            <person name="Young C.A."/>
            <person name="Hesse U."/>
            <person name="Amyotte S.G."/>
            <person name="Andreeva K."/>
            <person name="Calie P.J."/>
            <person name="Fleetwood D.J."/>
            <person name="Haws D.C."/>
            <person name="Moore N."/>
            <person name="Oeser B."/>
            <person name="Panaccione D.G."/>
            <person name="Schweri K.K."/>
            <person name="Voisey C.R."/>
            <person name="Farman M.L."/>
            <person name="Jaromczyk J.W."/>
            <person name="Roe B.A."/>
            <person name="O'Sullivan D.M."/>
            <person name="Scott B."/>
            <person name="Tudzynski P."/>
            <person name="An Z."/>
            <person name="Arnaoudova E.G."/>
            <person name="Bullock C.T."/>
            <person name="Charlton N.D."/>
            <person name="Chen L."/>
            <person name="Cox M."/>
            <person name="Dinkins R.D."/>
            <person name="Florea S."/>
            <person name="Glenn A.E."/>
            <person name="Gordon A."/>
            <person name="Gueldener U."/>
            <person name="Harris D.R."/>
            <person name="Hollin W."/>
            <person name="Jaromczyk J."/>
            <person name="Johnson R.D."/>
            <person name="Khan A.K."/>
            <person name="Leistner E."/>
            <person name="Leuchtmann A."/>
            <person name="Li C."/>
            <person name="Liu J."/>
            <person name="Liu J."/>
            <person name="Liu M."/>
            <person name="Mace W."/>
            <person name="Machado C."/>
            <person name="Nagabhyru P."/>
            <person name="Pan J."/>
            <person name="Schmid J."/>
            <person name="Sugawara K."/>
            <person name="Steiner U."/>
            <person name="Takach J.E."/>
            <person name="Tanaka E."/>
            <person name="Webb J.S."/>
            <person name="Wilson E.V."/>
            <person name="Wiseman J.L."/>
            <person name="Yoshida R."/>
            <person name="Zeng Z."/>
        </authorList>
    </citation>
    <scope>NUCLEOTIDE SEQUENCE [LARGE SCALE GENOMIC DNA]</scope>
    <source>
        <strain evidence="4 5">20.1</strain>
    </source>
</reference>
<feature type="non-terminal residue" evidence="4">
    <location>
        <position position="1"/>
    </location>
</feature>
<comment type="caution">
    <text evidence="4">The sequence shown here is derived from an EMBL/GenBank/DDBJ whole genome shotgun (WGS) entry which is preliminary data.</text>
</comment>
<feature type="compositionally biased region" description="Basic and acidic residues" evidence="2">
    <location>
        <begin position="93"/>
        <end position="104"/>
    </location>
</feature>
<organism evidence="4 5">
    <name type="scientific">Claviceps purpurea (strain 20.1)</name>
    <name type="common">Ergot fungus</name>
    <name type="synonym">Sphacelia segetum</name>
    <dbReference type="NCBI Taxonomy" id="1111077"/>
    <lineage>
        <taxon>Eukaryota</taxon>
        <taxon>Fungi</taxon>
        <taxon>Dikarya</taxon>
        <taxon>Ascomycota</taxon>
        <taxon>Pezizomycotina</taxon>
        <taxon>Sordariomycetes</taxon>
        <taxon>Hypocreomycetidae</taxon>
        <taxon>Hypocreales</taxon>
        <taxon>Clavicipitaceae</taxon>
        <taxon>Claviceps</taxon>
    </lineage>
</organism>
<evidence type="ECO:0000256" key="2">
    <source>
        <dbReference type="SAM" id="MobiDB-lite"/>
    </source>
</evidence>
<dbReference type="InterPro" id="IPR016197">
    <property type="entry name" value="Chromo-like_dom_sf"/>
</dbReference>
<gene>
    <name evidence="4" type="ORF">CPUR_04547</name>
</gene>
<dbReference type="OrthoDB" id="4925745at2759"/>
<sequence>PGPPELIDGEPEWEVERILASRVFGRGDNRRLQYQVTWRGLEPDEMFYDAEGFKNAATTLESFHREYPDAAGPPARLQTWIREAADDVPSSSHPDDNRAEHDARGSLGPKKHKTRHK</sequence>
<dbReference type="STRING" id="1111077.M1WAW1"/>
<comment type="subunit">
    <text evidence="1">Component of the NuA4 histone acetyltransferase complex.</text>
</comment>
<evidence type="ECO:0000259" key="3">
    <source>
        <dbReference type="PROSITE" id="PS50013"/>
    </source>
</evidence>
<keyword evidence="5" id="KW-1185">Reference proteome</keyword>
<protein>
    <recommendedName>
        <fullName evidence="3">Chromo domain-containing protein</fullName>
    </recommendedName>
</protein>
<dbReference type="AlphaFoldDB" id="M1WAW1"/>
<evidence type="ECO:0000313" key="4">
    <source>
        <dbReference type="EMBL" id="CCE30698.1"/>
    </source>
</evidence>
<dbReference type="PROSITE" id="PS50013">
    <property type="entry name" value="CHROMO_2"/>
    <property type="match status" value="1"/>
</dbReference>
<name>M1WAW1_CLAP2</name>
<feature type="domain" description="Chromo" evidence="3">
    <location>
        <begin position="13"/>
        <end position="75"/>
    </location>
</feature>